<dbReference type="STRING" id="947166.A0A1D1V865"/>
<proteinExistence type="predicted"/>
<evidence type="ECO:0000313" key="2">
    <source>
        <dbReference type="Proteomes" id="UP000186922"/>
    </source>
</evidence>
<evidence type="ECO:0000313" key="1">
    <source>
        <dbReference type="EMBL" id="GAU96975.1"/>
    </source>
</evidence>
<evidence type="ECO:0008006" key="3">
    <source>
        <dbReference type="Google" id="ProtNLM"/>
    </source>
</evidence>
<dbReference type="AlphaFoldDB" id="A0A1D1V865"/>
<keyword evidence="2" id="KW-1185">Reference proteome</keyword>
<dbReference type="InterPro" id="IPR028082">
    <property type="entry name" value="Peripla_BP_I"/>
</dbReference>
<accession>A0A1D1V865</accession>
<organism evidence="1 2">
    <name type="scientific">Ramazzottius varieornatus</name>
    <name type="common">Water bear</name>
    <name type="synonym">Tardigrade</name>
    <dbReference type="NCBI Taxonomy" id="947166"/>
    <lineage>
        <taxon>Eukaryota</taxon>
        <taxon>Metazoa</taxon>
        <taxon>Ecdysozoa</taxon>
        <taxon>Tardigrada</taxon>
        <taxon>Eutardigrada</taxon>
        <taxon>Parachela</taxon>
        <taxon>Hypsibioidea</taxon>
        <taxon>Ramazzottiidae</taxon>
        <taxon>Ramazzottius</taxon>
    </lineage>
</organism>
<gene>
    <name evidence="1" type="primary">RvY_08338-1</name>
    <name evidence="1" type="synonym">RvY_08338.1</name>
    <name evidence="1" type="ORF">RvY_08338</name>
</gene>
<dbReference type="Proteomes" id="UP000186922">
    <property type="component" value="Unassembled WGS sequence"/>
</dbReference>
<reference evidence="1 2" key="1">
    <citation type="journal article" date="2016" name="Nat. Commun.">
        <title>Extremotolerant tardigrade genome and improved radiotolerance of human cultured cells by tardigrade-unique protein.</title>
        <authorList>
            <person name="Hashimoto T."/>
            <person name="Horikawa D.D."/>
            <person name="Saito Y."/>
            <person name="Kuwahara H."/>
            <person name="Kozuka-Hata H."/>
            <person name="Shin-I T."/>
            <person name="Minakuchi Y."/>
            <person name="Ohishi K."/>
            <person name="Motoyama A."/>
            <person name="Aizu T."/>
            <person name="Enomoto A."/>
            <person name="Kondo K."/>
            <person name="Tanaka S."/>
            <person name="Hara Y."/>
            <person name="Koshikawa S."/>
            <person name="Sagara H."/>
            <person name="Miura T."/>
            <person name="Yokobori S."/>
            <person name="Miyagawa K."/>
            <person name="Suzuki Y."/>
            <person name="Kubo T."/>
            <person name="Oyama M."/>
            <person name="Kohara Y."/>
            <person name="Fujiyama A."/>
            <person name="Arakawa K."/>
            <person name="Katayama T."/>
            <person name="Toyoda A."/>
            <person name="Kunieda T."/>
        </authorList>
    </citation>
    <scope>NUCLEOTIDE SEQUENCE [LARGE SCALE GENOMIC DNA]</scope>
    <source>
        <strain evidence="1 2">YOKOZUNA-1</strain>
    </source>
</reference>
<comment type="caution">
    <text evidence="1">The sequence shown here is derived from an EMBL/GenBank/DDBJ whole genome shotgun (WGS) entry which is preliminary data.</text>
</comment>
<dbReference type="EMBL" id="BDGG01000003">
    <property type="protein sequence ID" value="GAU96975.1"/>
    <property type="molecule type" value="Genomic_DNA"/>
</dbReference>
<dbReference type="SUPFAM" id="SSF53822">
    <property type="entry name" value="Periplasmic binding protein-like I"/>
    <property type="match status" value="1"/>
</dbReference>
<protein>
    <recommendedName>
        <fullName evidence="3">Receptor ligand binding region domain-containing protein</fullName>
    </recommendedName>
</protein>
<sequence length="212" mass="23601">MVFRAYRSLLLQSPLIPGQNDDTKRFLADLKERALKDTPPECNRTTFTGQVLSQIMNSKSSAAVERLQTLGSSPLVEYFRNRSFQTPAGTVYFDQTGARRSPMSISQYDPMTRQLTVIWTASPLKFGMEQVHEPMWLLGHAPPNAPPCGFNGELCQEQSSGTMVRIGSSVAAAVILLIGAATALEWRRYHCSTKAPAWKATCTWHRRSPPLV</sequence>
<name>A0A1D1V865_RAMVA</name>